<sequence length="360" mass="40503">MNRKSNQQKRKNTKSIRMKKIYLFLIFLLSLTIMKAQNPFKKFGYKPKIGTLSKGKYIESFDNDSIVQIGTVLLNVKSKQIVGFVKETITYSEATLKPSISSRWMNPDPLSEEFPDKSPYNFVNNNPIFFTDPTGLAPQGLFDDYGLDKNGNIRLIKKTNDNTDTLYATTTNENGDTVKDESKGSVTVNKDSEGNSLVSDLANNGKTQQYDDYGTTKEREVNIAVTDEKNKNDVFNLFKFVADNSNVEWSVGKIEYQGLGTNYQIGTYHDSNLSPGVKNGSLGNVLGLVHSHPNQNTAQERRESIGGDTGVSTRFLTKHGSNKPYLIYFPSTQSTTRLRLPKEDFLRGRAVRRSNSSYKF</sequence>
<evidence type="ECO:0000313" key="2">
    <source>
        <dbReference type="EMBL" id="TPN87104.1"/>
    </source>
</evidence>
<name>A0A504J924_9FLAO</name>
<accession>A0A504J924</accession>
<dbReference type="EMBL" id="VFWZ01000002">
    <property type="protein sequence ID" value="TPN87104.1"/>
    <property type="molecule type" value="Genomic_DNA"/>
</dbReference>
<reference evidence="2 3" key="1">
    <citation type="submission" date="2019-06" db="EMBL/GenBank/DDBJ databases">
        <authorList>
            <person name="Meng X."/>
        </authorList>
    </citation>
    <scope>NUCLEOTIDE SEQUENCE [LARGE SCALE GENOMIC DNA]</scope>
    <source>
        <strain evidence="2 3">M625</strain>
    </source>
</reference>
<feature type="region of interest" description="Disordered" evidence="1">
    <location>
        <begin position="171"/>
        <end position="211"/>
    </location>
</feature>
<evidence type="ECO:0000313" key="3">
    <source>
        <dbReference type="Proteomes" id="UP000315540"/>
    </source>
</evidence>
<dbReference type="Gene3D" id="2.180.10.10">
    <property type="entry name" value="RHS repeat-associated core"/>
    <property type="match status" value="1"/>
</dbReference>
<proteinExistence type="predicted"/>
<evidence type="ECO:0000256" key="1">
    <source>
        <dbReference type="SAM" id="MobiDB-lite"/>
    </source>
</evidence>
<organism evidence="2 3">
    <name type="scientific">Aquimarina algicola</name>
    <dbReference type="NCBI Taxonomy" id="2589995"/>
    <lineage>
        <taxon>Bacteria</taxon>
        <taxon>Pseudomonadati</taxon>
        <taxon>Bacteroidota</taxon>
        <taxon>Flavobacteriia</taxon>
        <taxon>Flavobacteriales</taxon>
        <taxon>Flavobacteriaceae</taxon>
        <taxon>Aquimarina</taxon>
    </lineage>
</organism>
<dbReference type="OrthoDB" id="1268901at2"/>
<keyword evidence="3" id="KW-1185">Reference proteome</keyword>
<dbReference type="Pfam" id="PF15659">
    <property type="entry name" value="Toxin-JAB1"/>
    <property type="match status" value="1"/>
</dbReference>
<protein>
    <recommendedName>
        <fullName evidence="4">JAB domain-containing protein</fullName>
    </recommendedName>
</protein>
<evidence type="ECO:0008006" key="4">
    <source>
        <dbReference type="Google" id="ProtNLM"/>
    </source>
</evidence>
<dbReference type="InterPro" id="IPR028218">
    <property type="entry name" value="Toxin-JAB1"/>
</dbReference>
<feature type="compositionally biased region" description="Polar residues" evidence="1">
    <location>
        <begin position="184"/>
        <end position="210"/>
    </location>
</feature>
<comment type="caution">
    <text evidence="2">The sequence shown here is derived from an EMBL/GenBank/DDBJ whole genome shotgun (WGS) entry which is preliminary data.</text>
</comment>
<dbReference type="Proteomes" id="UP000315540">
    <property type="component" value="Unassembled WGS sequence"/>
</dbReference>
<dbReference type="AlphaFoldDB" id="A0A504J924"/>
<gene>
    <name evidence="2" type="ORF">FHK87_05800</name>
</gene>